<gene>
    <name evidence="15" type="ORF">HUG17_6654</name>
</gene>
<keyword evidence="11 12" id="KW-0275">Fatty acid biosynthesis</keyword>
<dbReference type="GO" id="GO:0005506">
    <property type="term" value="F:iron ion binding"/>
    <property type="evidence" value="ECO:0007669"/>
    <property type="project" value="TreeGrafter"/>
</dbReference>
<comment type="domain">
    <text evidence="12">The histidine box domains are involved in binding the catalytic metal ions.</text>
</comment>
<dbReference type="AlphaFoldDB" id="A0A9D4P5W0"/>
<dbReference type="InterPro" id="IPR005804">
    <property type="entry name" value="FA_desaturase_dom"/>
</dbReference>
<evidence type="ECO:0000256" key="4">
    <source>
        <dbReference type="ARBA" id="ARBA00022692"/>
    </source>
</evidence>
<dbReference type="OrthoDB" id="10260134at2759"/>
<evidence type="ECO:0000259" key="14">
    <source>
        <dbReference type="Pfam" id="PF00487"/>
    </source>
</evidence>
<keyword evidence="8" id="KW-0408">Iron</keyword>
<dbReference type="PANTHER" id="PTHR11351">
    <property type="entry name" value="ACYL-COA DESATURASE"/>
    <property type="match status" value="1"/>
</dbReference>
<evidence type="ECO:0000256" key="12">
    <source>
        <dbReference type="RuleBase" id="RU000581"/>
    </source>
</evidence>
<protein>
    <submittedName>
        <fullName evidence="15">Acyl-coa desaturase-like protein</fullName>
    </submittedName>
</protein>
<evidence type="ECO:0000256" key="9">
    <source>
        <dbReference type="ARBA" id="ARBA00023098"/>
    </source>
</evidence>
<reference evidence="15" key="2">
    <citation type="journal article" date="2021" name="World Allergy Organ. J.">
        <title>Chromosome-level assembly of Dermatophagoides farinae genome and transcriptome reveals two novel allergens Der f 37 and Der f 39.</title>
        <authorList>
            <person name="Chen J."/>
            <person name="Cai Z."/>
            <person name="Fan D."/>
            <person name="Hu J."/>
            <person name="Hou Y."/>
            <person name="He Y."/>
            <person name="Zhang Z."/>
            <person name="Zhao Z."/>
            <person name="Gao P."/>
            <person name="Hu W."/>
            <person name="Sun J."/>
            <person name="Li J."/>
            <person name="Ji K."/>
        </authorList>
    </citation>
    <scope>NUCLEOTIDE SEQUENCE</scope>
    <source>
        <strain evidence="15">JKM2019</strain>
    </source>
</reference>
<evidence type="ECO:0000256" key="7">
    <source>
        <dbReference type="ARBA" id="ARBA00023002"/>
    </source>
</evidence>
<dbReference type="PRINTS" id="PR00075">
    <property type="entry name" value="FACDDSATRASE"/>
</dbReference>
<feature type="transmembrane region" description="Helical" evidence="13">
    <location>
        <begin position="49"/>
        <end position="71"/>
    </location>
</feature>
<keyword evidence="4 12" id="KW-0812">Transmembrane</keyword>
<feature type="transmembrane region" description="Helical" evidence="13">
    <location>
        <begin position="77"/>
        <end position="99"/>
    </location>
</feature>
<evidence type="ECO:0000256" key="1">
    <source>
        <dbReference type="ARBA" id="ARBA00004141"/>
    </source>
</evidence>
<keyword evidence="3 12" id="KW-0444">Lipid biosynthesis</keyword>
<evidence type="ECO:0000256" key="6">
    <source>
        <dbReference type="ARBA" id="ARBA00022989"/>
    </source>
</evidence>
<dbReference type="InterPro" id="IPR015876">
    <property type="entry name" value="Acyl-CoA_DS"/>
</dbReference>
<reference evidence="15" key="1">
    <citation type="submission" date="2020-06" db="EMBL/GenBank/DDBJ databases">
        <authorList>
            <person name="Ji K."/>
            <person name="Li J."/>
        </authorList>
    </citation>
    <scope>NUCLEOTIDE SEQUENCE</scope>
    <source>
        <strain evidence="15">JKM2019</strain>
        <tissue evidence="15">Whole body</tissue>
    </source>
</reference>
<dbReference type="PANTHER" id="PTHR11351:SF31">
    <property type="entry name" value="DESATURASE 1, ISOFORM A-RELATED"/>
    <property type="match status" value="1"/>
</dbReference>
<evidence type="ECO:0000256" key="11">
    <source>
        <dbReference type="ARBA" id="ARBA00023160"/>
    </source>
</evidence>
<keyword evidence="10 13" id="KW-0472">Membrane</keyword>
<evidence type="ECO:0000313" key="15">
    <source>
        <dbReference type="EMBL" id="KAH7644292.1"/>
    </source>
</evidence>
<feature type="transmembrane region" description="Helical" evidence="13">
    <location>
        <begin position="192"/>
        <end position="211"/>
    </location>
</feature>
<dbReference type="GO" id="GO:0004768">
    <property type="term" value="F:stearoyl-CoA 9-desaturase activity"/>
    <property type="evidence" value="ECO:0007669"/>
    <property type="project" value="TreeGrafter"/>
</dbReference>
<dbReference type="GO" id="GO:0005789">
    <property type="term" value="C:endoplasmic reticulum membrane"/>
    <property type="evidence" value="ECO:0007669"/>
    <property type="project" value="TreeGrafter"/>
</dbReference>
<comment type="similarity">
    <text evidence="2 12">Belongs to the fatty acid desaturase type 1 family.</text>
</comment>
<evidence type="ECO:0000256" key="3">
    <source>
        <dbReference type="ARBA" id="ARBA00022516"/>
    </source>
</evidence>
<dbReference type="CDD" id="cd03505">
    <property type="entry name" value="Delta9-FADS-like"/>
    <property type="match status" value="1"/>
</dbReference>
<proteinExistence type="inferred from homology"/>
<feature type="transmembrane region" description="Helical" evidence="13">
    <location>
        <begin position="348"/>
        <end position="371"/>
    </location>
</feature>
<evidence type="ECO:0000256" key="8">
    <source>
        <dbReference type="ARBA" id="ARBA00023004"/>
    </source>
</evidence>
<evidence type="ECO:0000256" key="13">
    <source>
        <dbReference type="SAM" id="Phobius"/>
    </source>
</evidence>
<name>A0A9D4P5W0_DERFA</name>
<dbReference type="Proteomes" id="UP000828236">
    <property type="component" value="Unassembled WGS sequence"/>
</dbReference>
<evidence type="ECO:0000256" key="5">
    <source>
        <dbReference type="ARBA" id="ARBA00022832"/>
    </source>
</evidence>
<evidence type="ECO:0000256" key="10">
    <source>
        <dbReference type="ARBA" id="ARBA00023136"/>
    </source>
</evidence>
<comment type="subcellular location">
    <subcellularLocation>
        <location evidence="1">Membrane</location>
        <topology evidence="1">Multi-pass membrane protein</topology>
    </subcellularLocation>
</comment>
<feature type="transmembrane region" description="Helical" evidence="13">
    <location>
        <begin position="218"/>
        <end position="237"/>
    </location>
</feature>
<keyword evidence="9" id="KW-0443">Lipid metabolism</keyword>
<dbReference type="GO" id="GO:0006636">
    <property type="term" value="P:unsaturated fatty acid biosynthetic process"/>
    <property type="evidence" value="ECO:0007669"/>
    <property type="project" value="TreeGrafter"/>
</dbReference>
<feature type="domain" description="Fatty acid desaturase" evidence="14">
    <location>
        <begin position="78"/>
        <end position="280"/>
    </location>
</feature>
<comment type="cofactor">
    <cofactor evidence="12">
        <name>Fe(2+)</name>
        <dbReference type="ChEBI" id="CHEBI:29033"/>
    </cofactor>
</comment>
<comment type="caution">
    <text evidence="15">The sequence shown here is derived from an EMBL/GenBank/DDBJ whole genome shotgun (WGS) entry which is preliminary data.</text>
</comment>
<keyword evidence="7 12" id="KW-0560">Oxidoreductase</keyword>
<organism evidence="15">
    <name type="scientific">Dermatophagoides farinae</name>
    <name type="common">American house dust mite</name>
    <dbReference type="NCBI Taxonomy" id="6954"/>
    <lineage>
        <taxon>Eukaryota</taxon>
        <taxon>Metazoa</taxon>
        <taxon>Ecdysozoa</taxon>
        <taxon>Arthropoda</taxon>
        <taxon>Chelicerata</taxon>
        <taxon>Arachnida</taxon>
        <taxon>Acari</taxon>
        <taxon>Acariformes</taxon>
        <taxon>Sarcoptiformes</taxon>
        <taxon>Astigmata</taxon>
        <taxon>Psoroptidia</taxon>
        <taxon>Analgoidea</taxon>
        <taxon>Pyroglyphidae</taxon>
        <taxon>Dermatophagoidinae</taxon>
        <taxon>Dermatophagoides</taxon>
    </lineage>
</organism>
<dbReference type="EMBL" id="SDOV01000002">
    <property type="protein sequence ID" value="KAH7644292.1"/>
    <property type="molecule type" value="Genomic_DNA"/>
</dbReference>
<sequence length="377" mass="43742">MGFTRTELKSTITDTDDNLVAEKDVISAVATVDPDEFDWRKQQLKWQNILLLGIWHIAAIGFYVYACIYSFKLQTVYLAVAIGMMSGIGTSAGSHRLWSHRAYKARWPLKIWLLIFQAMTMNGSALSYARDHRTHHKYSDTAGDPKNPTRGLFYSHIGWWLVKKTDAVIDGGRQLDFTDLYNERLVYLQHKYYLPIFLVFGIMIPGLIPIYCWNEDPWISFGLVVVIRIVIVLHHLFTVNSLAHFFGYRPYDFRIRPADHRFVNYISFGEGIHNYHHVFPFDFRINERSQWELFNPPGMFIELNRLFGLAYDCKVASQSVINGVVRRRGVQPIRDEQKNLLFRIGNSIFDWTIGMLVGAWAAYPMIIFKLLTGRTIG</sequence>
<keyword evidence="5" id="KW-0276">Fatty acid metabolism</keyword>
<dbReference type="Pfam" id="PF00487">
    <property type="entry name" value="FA_desaturase"/>
    <property type="match status" value="1"/>
</dbReference>
<accession>A0A9D4P5W0</accession>
<keyword evidence="6 13" id="KW-1133">Transmembrane helix</keyword>
<evidence type="ECO:0000256" key="2">
    <source>
        <dbReference type="ARBA" id="ARBA00009295"/>
    </source>
</evidence>